<dbReference type="GO" id="GO:0003746">
    <property type="term" value="F:translation elongation factor activity"/>
    <property type="evidence" value="ECO:0007669"/>
    <property type="project" value="InterPro"/>
</dbReference>
<gene>
    <name evidence="13" type="primary">eIF-5A</name>
    <name evidence="11" type="synonym">eif5a</name>
    <name evidence="13" type="ORF">NARC_10032</name>
</gene>
<dbReference type="Pfam" id="PF01287">
    <property type="entry name" value="eIF-5a"/>
    <property type="match status" value="1"/>
</dbReference>
<evidence type="ECO:0000256" key="5">
    <source>
        <dbReference type="ARBA" id="ARBA00022490"/>
    </source>
</evidence>
<dbReference type="Proteomes" id="UP000315289">
    <property type="component" value="Unassembled WGS sequence"/>
</dbReference>
<evidence type="ECO:0000256" key="9">
    <source>
        <dbReference type="ARBA" id="ARBA00032030"/>
    </source>
</evidence>
<protein>
    <recommendedName>
        <fullName evidence="4 11">Translation initiation factor 5A</fullName>
    </recommendedName>
    <alternativeName>
        <fullName evidence="10 11">Hypusine-containing protein</fullName>
    </alternativeName>
    <alternativeName>
        <fullName evidence="9 11">eIF-5A</fullName>
    </alternativeName>
</protein>
<evidence type="ECO:0000313" key="13">
    <source>
        <dbReference type="EMBL" id="TVP41626.1"/>
    </source>
</evidence>
<comment type="subcellular location">
    <subcellularLocation>
        <location evidence="2 11">Cytoplasm</location>
    </subcellularLocation>
</comment>
<dbReference type="InterPro" id="IPR020189">
    <property type="entry name" value="IF5A_C"/>
</dbReference>
<dbReference type="Pfam" id="PF21485">
    <property type="entry name" value="IF5A-like_N"/>
    <property type="match status" value="1"/>
</dbReference>
<keyword evidence="14" id="KW-1185">Reference proteome</keyword>
<dbReference type="RefSeq" id="WP_186434014.1">
    <property type="nucleotide sequence ID" value="NZ_ML675578.1"/>
</dbReference>
<dbReference type="InterPro" id="IPR014722">
    <property type="entry name" value="Rib_uL2_dom2"/>
</dbReference>
<organism evidence="13 14">
    <name type="scientific">Candidatus Nitrosocosmicus arcticus</name>
    <dbReference type="NCBI Taxonomy" id="2035267"/>
    <lineage>
        <taxon>Archaea</taxon>
        <taxon>Nitrososphaerota</taxon>
        <taxon>Nitrososphaeria</taxon>
        <taxon>Nitrososphaerales</taxon>
        <taxon>Nitrososphaeraceae</taxon>
        <taxon>Candidatus Nitrosocosmicus</taxon>
    </lineage>
</organism>
<dbReference type="AlphaFoldDB" id="A0A557SYE2"/>
<feature type="modified residue" description="Hypusine" evidence="11">
    <location>
        <position position="31"/>
    </location>
</feature>
<dbReference type="FunFam" id="2.30.30.30:FF:000038">
    <property type="entry name" value="Translation initiation factor 5A"/>
    <property type="match status" value="1"/>
</dbReference>
<evidence type="ECO:0000256" key="6">
    <source>
        <dbReference type="ARBA" id="ARBA00022540"/>
    </source>
</evidence>
<sequence length="126" mass="13737">MDLGSLKVGSYIVIDGEPCRIVSYDHSKPGKHGSAKARVAAMGVFDGSRHSLVAPVSANVEVPLIDKRGGQLISVAGQVLQIMDLETFEVFETSAVEDEIRDKLNQGGEVEYWKVLERIKIVRVKG</sequence>
<dbReference type="OrthoDB" id="23689at2157"/>
<evidence type="ECO:0000256" key="4">
    <source>
        <dbReference type="ARBA" id="ARBA00016327"/>
    </source>
</evidence>
<keyword evidence="8 11" id="KW-0385">Hypusine</keyword>
<dbReference type="PIRSF" id="PIRSF003025">
    <property type="entry name" value="eIF5A"/>
    <property type="match status" value="1"/>
</dbReference>
<dbReference type="GO" id="GO:0043022">
    <property type="term" value="F:ribosome binding"/>
    <property type="evidence" value="ECO:0007669"/>
    <property type="project" value="InterPro"/>
</dbReference>
<dbReference type="NCBIfam" id="NF003076">
    <property type="entry name" value="PRK03999.1"/>
    <property type="match status" value="1"/>
</dbReference>
<dbReference type="SUPFAM" id="SSF50249">
    <property type="entry name" value="Nucleic acid-binding proteins"/>
    <property type="match status" value="1"/>
</dbReference>
<dbReference type="EMBL" id="VOAH01000001">
    <property type="protein sequence ID" value="TVP41626.1"/>
    <property type="molecule type" value="Genomic_DNA"/>
</dbReference>
<keyword evidence="5 11" id="KW-0963">Cytoplasm</keyword>
<dbReference type="Gene3D" id="2.40.50.140">
    <property type="entry name" value="Nucleic acid-binding proteins"/>
    <property type="match status" value="1"/>
</dbReference>
<keyword evidence="7 11" id="KW-0648">Protein biosynthesis</keyword>
<evidence type="ECO:0000313" key="14">
    <source>
        <dbReference type="Proteomes" id="UP000315289"/>
    </source>
</evidence>
<dbReference type="InterPro" id="IPR008991">
    <property type="entry name" value="Translation_prot_SH3-like_sf"/>
</dbReference>
<dbReference type="HAMAP" id="MF_00085">
    <property type="entry name" value="eIF_5A"/>
    <property type="match status" value="1"/>
</dbReference>
<dbReference type="GO" id="GO:0005737">
    <property type="term" value="C:cytoplasm"/>
    <property type="evidence" value="ECO:0007669"/>
    <property type="project" value="UniProtKB-SubCell"/>
</dbReference>
<dbReference type="SMART" id="SM01376">
    <property type="entry name" value="eIF-5a"/>
    <property type="match status" value="1"/>
</dbReference>
<dbReference type="PROSITE" id="PS00302">
    <property type="entry name" value="IF5A_HYPUSINE"/>
    <property type="match status" value="1"/>
</dbReference>
<dbReference type="SUPFAM" id="SSF50104">
    <property type="entry name" value="Translation proteins SH3-like domain"/>
    <property type="match status" value="1"/>
</dbReference>
<accession>A0A557SYE2</accession>
<dbReference type="InterPro" id="IPR019769">
    <property type="entry name" value="Trans_elong_IF5A_hypusine_site"/>
</dbReference>
<dbReference type="PANTHER" id="PTHR11673">
    <property type="entry name" value="TRANSLATION INITIATION FACTOR 5A FAMILY MEMBER"/>
    <property type="match status" value="1"/>
</dbReference>
<comment type="caution">
    <text evidence="13">The sequence shown here is derived from an EMBL/GenBank/DDBJ whole genome shotgun (WGS) entry which is preliminary data.</text>
</comment>
<dbReference type="GO" id="GO:0045905">
    <property type="term" value="P:positive regulation of translational termination"/>
    <property type="evidence" value="ECO:0007669"/>
    <property type="project" value="InterPro"/>
</dbReference>
<comment type="similarity">
    <text evidence="3 11">Belongs to the eIF-5A family.</text>
</comment>
<dbReference type="InterPro" id="IPR022847">
    <property type="entry name" value="Transl_elong_IF5A_arc"/>
</dbReference>
<proteinExistence type="inferred from homology"/>
<keyword evidence="6 11" id="KW-0396">Initiation factor</keyword>
<reference evidence="13 14" key="1">
    <citation type="journal article" date="2019" name="Front. Microbiol.">
        <title>Ammonia Oxidation by the Arctic Terrestrial Thaumarchaeote Candidatus Nitrosocosmicus arcticus Is Stimulated by Increasing Temperatures.</title>
        <authorList>
            <person name="Alves R.J.E."/>
            <person name="Kerou M."/>
            <person name="Zappe A."/>
            <person name="Bittner R."/>
            <person name="Abby S.S."/>
            <person name="Schmidt H.A."/>
            <person name="Pfeifer K."/>
            <person name="Schleper C."/>
        </authorList>
    </citation>
    <scope>NUCLEOTIDE SEQUENCE [LARGE SCALE GENOMIC DNA]</scope>
    <source>
        <strain evidence="13 14">Kfb</strain>
    </source>
</reference>
<comment type="function">
    <text evidence="1 11">Functions by promoting the formation of the first peptide bond.</text>
</comment>
<evidence type="ECO:0000259" key="12">
    <source>
        <dbReference type="SMART" id="SM01376"/>
    </source>
</evidence>
<dbReference type="Gene3D" id="2.30.30.30">
    <property type="match status" value="1"/>
</dbReference>
<dbReference type="GO" id="GO:0003723">
    <property type="term" value="F:RNA binding"/>
    <property type="evidence" value="ECO:0007669"/>
    <property type="project" value="InterPro"/>
</dbReference>
<evidence type="ECO:0000256" key="3">
    <source>
        <dbReference type="ARBA" id="ARBA00006016"/>
    </source>
</evidence>
<evidence type="ECO:0000256" key="2">
    <source>
        <dbReference type="ARBA" id="ARBA00004496"/>
    </source>
</evidence>
<dbReference type="GO" id="GO:0003743">
    <property type="term" value="F:translation initiation factor activity"/>
    <property type="evidence" value="ECO:0007669"/>
    <property type="project" value="UniProtKB-UniRule"/>
</dbReference>
<dbReference type="GO" id="GO:0045901">
    <property type="term" value="P:positive regulation of translational elongation"/>
    <property type="evidence" value="ECO:0007669"/>
    <property type="project" value="InterPro"/>
</dbReference>
<feature type="domain" description="Translation initiation factor 5A C-terminal" evidence="12">
    <location>
        <begin position="64"/>
        <end position="125"/>
    </location>
</feature>
<dbReference type="InterPro" id="IPR048670">
    <property type="entry name" value="IF5A-like_N"/>
</dbReference>
<evidence type="ECO:0000256" key="10">
    <source>
        <dbReference type="ARBA" id="ARBA00032163"/>
    </source>
</evidence>
<evidence type="ECO:0000256" key="11">
    <source>
        <dbReference type="HAMAP-Rule" id="MF_00085"/>
    </source>
</evidence>
<dbReference type="NCBIfam" id="TIGR00037">
    <property type="entry name" value="eIF_5A"/>
    <property type="match status" value="1"/>
</dbReference>
<dbReference type="CDD" id="cd04467">
    <property type="entry name" value="S1_aIF5A"/>
    <property type="match status" value="1"/>
</dbReference>
<evidence type="ECO:0000256" key="8">
    <source>
        <dbReference type="ARBA" id="ARBA00023071"/>
    </source>
</evidence>
<dbReference type="InterPro" id="IPR001884">
    <property type="entry name" value="IF5A-like"/>
</dbReference>
<evidence type="ECO:0000256" key="7">
    <source>
        <dbReference type="ARBA" id="ARBA00022917"/>
    </source>
</evidence>
<evidence type="ECO:0000256" key="1">
    <source>
        <dbReference type="ARBA" id="ARBA00003980"/>
    </source>
</evidence>
<name>A0A557SYE2_9ARCH</name>
<dbReference type="InterPro" id="IPR012340">
    <property type="entry name" value="NA-bd_OB-fold"/>
</dbReference>